<dbReference type="OrthoDB" id="6091413at2"/>
<gene>
    <name evidence="2" type="ORF">SAMN02745729_10186</name>
</gene>
<dbReference type="AlphaFoldDB" id="A0A1H3XBY6"/>
<feature type="coiled-coil region" evidence="1">
    <location>
        <begin position="59"/>
        <end position="86"/>
    </location>
</feature>
<evidence type="ECO:0000313" key="3">
    <source>
        <dbReference type="Proteomes" id="UP000242469"/>
    </source>
</evidence>
<proteinExistence type="predicted"/>
<dbReference type="SUPFAM" id="SSF57938">
    <property type="entry name" value="DnaJ/Hsp40 cysteine-rich domain"/>
    <property type="match status" value="1"/>
</dbReference>
<dbReference type="RefSeq" id="WP_091821349.1">
    <property type="nucleotide sequence ID" value="NZ_FNRJ01000001.1"/>
</dbReference>
<dbReference type="EMBL" id="FNRJ01000001">
    <property type="protein sequence ID" value="SDZ96122.1"/>
    <property type="molecule type" value="Genomic_DNA"/>
</dbReference>
<dbReference type="InterPro" id="IPR036410">
    <property type="entry name" value="HSP_DnaJ_Cys-rich_dom_sf"/>
</dbReference>
<sequence length="93" mass="10505">MHKRKLRNRALRIEMPTGKTCPECKGSGARQGLVSEYSCPRCHGLGVIELRQDYFADKADALSSMCIAQRRRIKELEQQLAASAEKHIGSRFD</sequence>
<evidence type="ECO:0000313" key="2">
    <source>
        <dbReference type="EMBL" id="SDZ96122.1"/>
    </source>
</evidence>
<keyword evidence="1" id="KW-0175">Coiled coil</keyword>
<organism evidence="2 3">
    <name type="scientific">Marinobacterium iners DSM 11526</name>
    <dbReference type="NCBI Taxonomy" id="1122198"/>
    <lineage>
        <taxon>Bacteria</taxon>
        <taxon>Pseudomonadati</taxon>
        <taxon>Pseudomonadota</taxon>
        <taxon>Gammaproteobacteria</taxon>
        <taxon>Oceanospirillales</taxon>
        <taxon>Oceanospirillaceae</taxon>
        <taxon>Marinobacterium</taxon>
    </lineage>
</organism>
<name>A0A1H3XBY6_9GAMM</name>
<reference evidence="3" key="1">
    <citation type="submission" date="2016-10" db="EMBL/GenBank/DDBJ databases">
        <authorList>
            <person name="Varghese N."/>
            <person name="Submissions S."/>
        </authorList>
    </citation>
    <scope>NUCLEOTIDE SEQUENCE [LARGE SCALE GENOMIC DNA]</scope>
    <source>
        <strain evidence="3">DSM 11526</strain>
    </source>
</reference>
<protein>
    <submittedName>
        <fullName evidence="2">Uncharacterized protein</fullName>
    </submittedName>
</protein>
<dbReference type="Gene3D" id="6.20.20.10">
    <property type="match status" value="1"/>
</dbReference>
<keyword evidence="3" id="KW-1185">Reference proteome</keyword>
<dbReference type="Proteomes" id="UP000242469">
    <property type="component" value="Unassembled WGS sequence"/>
</dbReference>
<evidence type="ECO:0000256" key="1">
    <source>
        <dbReference type="SAM" id="Coils"/>
    </source>
</evidence>
<accession>A0A1H3XBY6</accession>
<dbReference type="STRING" id="1122198.SAMN02745729_10186"/>